<gene>
    <name evidence="1" type="ORF">METZ01_LOCUS341588</name>
</gene>
<organism evidence="1">
    <name type="scientific">marine metagenome</name>
    <dbReference type="NCBI Taxonomy" id="408172"/>
    <lineage>
        <taxon>unclassified sequences</taxon>
        <taxon>metagenomes</taxon>
        <taxon>ecological metagenomes</taxon>
    </lineage>
</organism>
<evidence type="ECO:0000313" key="1">
    <source>
        <dbReference type="EMBL" id="SVC88734.1"/>
    </source>
</evidence>
<sequence length="82" mass="9401">YPDYRNRINILYGPTGGIIEKSRMAKQRYHSSVFITSIDSVTERRRLMKVGGSLCSRSLFSRERFLISGSLYSQRGNPPLSQ</sequence>
<dbReference type="EMBL" id="UINC01116764">
    <property type="protein sequence ID" value="SVC88734.1"/>
    <property type="molecule type" value="Genomic_DNA"/>
</dbReference>
<protein>
    <submittedName>
        <fullName evidence="1">Uncharacterized protein</fullName>
    </submittedName>
</protein>
<dbReference type="AlphaFoldDB" id="A0A382QT95"/>
<reference evidence="1" key="1">
    <citation type="submission" date="2018-05" db="EMBL/GenBank/DDBJ databases">
        <authorList>
            <person name="Lanie J.A."/>
            <person name="Ng W.-L."/>
            <person name="Kazmierczak K.M."/>
            <person name="Andrzejewski T.M."/>
            <person name="Davidsen T.M."/>
            <person name="Wayne K.J."/>
            <person name="Tettelin H."/>
            <person name="Glass J.I."/>
            <person name="Rusch D."/>
            <person name="Podicherti R."/>
            <person name="Tsui H.-C.T."/>
            <person name="Winkler M.E."/>
        </authorList>
    </citation>
    <scope>NUCLEOTIDE SEQUENCE</scope>
</reference>
<name>A0A382QT95_9ZZZZ</name>
<proteinExistence type="predicted"/>
<accession>A0A382QT95</accession>
<feature type="non-terminal residue" evidence="1">
    <location>
        <position position="1"/>
    </location>
</feature>